<protein>
    <submittedName>
        <fullName evidence="2">Uncharacterized protein</fullName>
    </submittedName>
</protein>
<sequence length="218" mass="23901">MVEKPQLFSPLLANGRSADLLLLFALSRSSFVFLYPFRKASETPIIHKVLSPPADYGPPSRHAEALSSQKDSPIPATQRASSPAWQVSSPRETLRACREVGWRAGEMGEARRKRPISPKLNATRHTATAAPKRNFPMAIASPLVLLPYDYRRIPGDRGRRSEYLSARQTSPAASCGDNCPFLYKEIAFSHADRGNKPGEASSSRGDSSPPGHSWPAVH</sequence>
<reference evidence="2" key="1">
    <citation type="submission" date="2021-06" db="EMBL/GenBank/DDBJ databases">
        <title>Comparative genomics, transcriptomics and evolutionary studies reveal genomic signatures of adaptation to plant cell wall in hemibiotrophic fungi.</title>
        <authorList>
            <consortium name="DOE Joint Genome Institute"/>
            <person name="Baroncelli R."/>
            <person name="Diaz J.F."/>
            <person name="Benocci T."/>
            <person name="Peng M."/>
            <person name="Battaglia E."/>
            <person name="Haridas S."/>
            <person name="Andreopoulos W."/>
            <person name="Labutti K."/>
            <person name="Pangilinan J."/>
            <person name="Floch G.L."/>
            <person name="Makela M.R."/>
            <person name="Henrissat B."/>
            <person name="Grigoriev I.V."/>
            <person name="Crouch J.A."/>
            <person name="De Vries R.P."/>
            <person name="Sukno S.A."/>
            <person name="Thon M.R."/>
        </authorList>
    </citation>
    <scope>NUCLEOTIDE SEQUENCE</scope>
    <source>
        <strain evidence="2">CBS 193.32</strain>
    </source>
</reference>
<feature type="region of interest" description="Disordered" evidence="1">
    <location>
        <begin position="192"/>
        <end position="218"/>
    </location>
</feature>
<feature type="compositionally biased region" description="Polar residues" evidence="1">
    <location>
        <begin position="78"/>
        <end position="89"/>
    </location>
</feature>
<evidence type="ECO:0000313" key="2">
    <source>
        <dbReference type="EMBL" id="KAK1659685.1"/>
    </source>
</evidence>
<feature type="region of interest" description="Disordered" evidence="1">
    <location>
        <begin position="50"/>
        <end position="89"/>
    </location>
</feature>
<evidence type="ECO:0000313" key="3">
    <source>
        <dbReference type="Proteomes" id="UP001224890"/>
    </source>
</evidence>
<evidence type="ECO:0000256" key="1">
    <source>
        <dbReference type="SAM" id="MobiDB-lite"/>
    </source>
</evidence>
<name>A0AAJ0END3_9PEZI</name>
<dbReference type="Proteomes" id="UP001224890">
    <property type="component" value="Unassembled WGS sequence"/>
</dbReference>
<dbReference type="AlphaFoldDB" id="A0AAJ0END3"/>
<dbReference type="EMBL" id="JAHMHR010000057">
    <property type="protein sequence ID" value="KAK1659685.1"/>
    <property type="molecule type" value="Genomic_DNA"/>
</dbReference>
<dbReference type="RefSeq" id="XP_060424449.1">
    <property type="nucleotide sequence ID" value="XM_060566862.1"/>
</dbReference>
<gene>
    <name evidence="2" type="ORF">BDP55DRAFT_333374</name>
</gene>
<dbReference type="GeneID" id="85451388"/>
<proteinExistence type="predicted"/>
<keyword evidence="3" id="KW-1185">Reference proteome</keyword>
<accession>A0AAJ0END3</accession>
<comment type="caution">
    <text evidence="2">The sequence shown here is derived from an EMBL/GenBank/DDBJ whole genome shotgun (WGS) entry which is preliminary data.</text>
</comment>
<organism evidence="2 3">
    <name type="scientific">Colletotrichum godetiae</name>
    <dbReference type="NCBI Taxonomy" id="1209918"/>
    <lineage>
        <taxon>Eukaryota</taxon>
        <taxon>Fungi</taxon>
        <taxon>Dikarya</taxon>
        <taxon>Ascomycota</taxon>
        <taxon>Pezizomycotina</taxon>
        <taxon>Sordariomycetes</taxon>
        <taxon>Hypocreomycetidae</taxon>
        <taxon>Glomerellales</taxon>
        <taxon>Glomerellaceae</taxon>
        <taxon>Colletotrichum</taxon>
        <taxon>Colletotrichum acutatum species complex</taxon>
    </lineage>
</organism>